<accession>A0A9D1Z4M7</accession>
<dbReference type="PANTHER" id="PTHR36512">
    <property type="entry name" value="D-AMINOPEPTIDASE"/>
    <property type="match status" value="1"/>
</dbReference>
<name>A0A9D1Z4M7_9FIRM</name>
<dbReference type="PANTHER" id="PTHR36512:SF3">
    <property type="entry name" value="BLR5678 PROTEIN"/>
    <property type="match status" value="1"/>
</dbReference>
<dbReference type="AlphaFoldDB" id="A0A9D1Z4M7"/>
<evidence type="ECO:0000313" key="3">
    <source>
        <dbReference type="Proteomes" id="UP000886824"/>
    </source>
</evidence>
<dbReference type="Gene3D" id="3.60.70.12">
    <property type="entry name" value="L-amino peptidase D-ALA esterase/amidase"/>
    <property type="match status" value="1"/>
</dbReference>
<proteinExistence type="inferred from homology"/>
<reference evidence="2" key="1">
    <citation type="journal article" date="2021" name="PeerJ">
        <title>Extensive microbial diversity within the chicken gut microbiome revealed by metagenomics and culture.</title>
        <authorList>
            <person name="Gilroy R."/>
            <person name="Ravi A."/>
            <person name="Getino M."/>
            <person name="Pursley I."/>
            <person name="Horton D.L."/>
            <person name="Alikhan N.F."/>
            <person name="Baker D."/>
            <person name="Gharbi K."/>
            <person name="Hall N."/>
            <person name="Watson M."/>
            <person name="Adriaenssens E.M."/>
            <person name="Foster-Nyarko E."/>
            <person name="Jarju S."/>
            <person name="Secka A."/>
            <person name="Antonio M."/>
            <person name="Oren A."/>
            <person name="Chaudhuri R.R."/>
            <person name="La Ragione R."/>
            <person name="Hildebrand F."/>
            <person name="Pallen M.J."/>
        </authorList>
    </citation>
    <scope>NUCLEOTIDE SEQUENCE</scope>
    <source>
        <strain evidence="2">CHK33-7979</strain>
    </source>
</reference>
<dbReference type="Pfam" id="PF03576">
    <property type="entry name" value="Peptidase_S58"/>
    <property type="match status" value="1"/>
</dbReference>
<dbReference type="CDD" id="cd02253">
    <property type="entry name" value="DmpA"/>
    <property type="match status" value="1"/>
</dbReference>
<sequence>MGLPENSGYDLHAKWPRGERDLITDVPGVKVGHVTLKAGDIHTGVTAVLPHGGNCFQDKVMAGVSVINGFGKSVGLIQIEELGTIETPILLTNTLSVGTACEALTRYMLEGNPDIGVTTGTVNCVVTECNDGRLNDIRGLHVRPEHVRQALERAGETFEEGAVGGGTGMVCLGLKGGIGSASRVVEVDGQRHTVGTLVMANFGAAGNLVIGGRHYDTRKGREERKDEGSIIMLLATDIPLNERQLKRLAKRSMVALGRVGSYCGNGSGDIAIAFTTANRLPHYSQKNILETRMFYDENIDPVFESGVEAVEEAIISALYHAETTTGVRNNCYLGLRDFVARYGG</sequence>
<protein>
    <submittedName>
        <fullName evidence="2">P1 family peptidase</fullName>
    </submittedName>
</protein>
<comment type="caution">
    <text evidence="2">The sequence shown here is derived from an EMBL/GenBank/DDBJ whole genome shotgun (WGS) entry which is preliminary data.</text>
</comment>
<gene>
    <name evidence="2" type="ORF">H9826_08450</name>
</gene>
<dbReference type="EMBL" id="DXCX01000087">
    <property type="protein sequence ID" value="HIY73984.1"/>
    <property type="molecule type" value="Genomic_DNA"/>
</dbReference>
<dbReference type="GO" id="GO:0004177">
    <property type="term" value="F:aminopeptidase activity"/>
    <property type="evidence" value="ECO:0007669"/>
    <property type="project" value="TreeGrafter"/>
</dbReference>
<dbReference type="Proteomes" id="UP000886824">
    <property type="component" value="Unassembled WGS sequence"/>
</dbReference>
<reference evidence="2" key="2">
    <citation type="submission" date="2021-04" db="EMBL/GenBank/DDBJ databases">
        <authorList>
            <person name="Gilroy R."/>
        </authorList>
    </citation>
    <scope>NUCLEOTIDE SEQUENCE</scope>
    <source>
        <strain evidence="2">CHK33-7979</strain>
    </source>
</reference>
<dbReference type="InterPro" id="IPR005321">
    <property type="entry name" value="Peptidase_S58_DmpA"/>
</dbReference>
<evidence type="ECO:0000256" key="1">
    <source>
        <dbReference type="ARBA" id="ARBA00007068"/>
    </source>
</evidence>
<dbReference type="SUPFAM" id="SSF56266">
    <property type="entry name" value="DmpA/ArgJ-like"/>
    <property type="match status" value="1"/>
</dbReference>
<evidence type="ECO:0000313" key="2">
    <source>
        <dbReference type="EMBL" id="HIY73984.1"/>
    </source>
</evidence>
<comment type="similarity">
    <text evidence="1">Belongs to the peptidase S58 family.</text>
</comment>
<organism evidence="2 3">
    <name type="scientific">Candidatus Intestinimonas merdavium</name>
    <dbReference type="NCBI Taxonomy" id="2838622"/>
    <lineage>
        <taxon>Bacteria</taxon>
        <taxon>Bacillati</taxon>
        <taxon>Bacillota</taxon>
        <taxon>Clostridia</taxon>
        <taxon>Eubacteriales</taxon>
        <taxon>Intestinimonas</taxon>
    </lineage>
</organism>
<dbReference type="InterPro" id="IPR016117">
    <property type="entry name" value="ArgJ-like_dom_sf"/>
</dbReference>